<accession>A0AAN6LSC8</accession>
<dbReference type="AlphaFoldDB" id="A0AAN6LSC8"/>
<dbReference type="CDD" id="cd02933">
    <property type="entry name" value="OYE_like_FMN"/>
    <property type="match status" value="1"/>
</dbReference>
<dbReference type="Proteomes" id="UP001280581">
    <property type="component" value="Unassembled WGS sequence"/>
</dbReference>
<proteinExistence type="inferred from homology"/>
<dbReference type="FunFam" id="3.20.20.70:FF:000059">
    <property type="entry name" value="N-ethylmaleimide reductase, FMN-linked"/>
    <property type="match status" value="1"/>
</dbReference>
<keyword evidence="3" id="KW-0560">Oxidoreductase</keyword>
<dbReference type="Gene3D" id="3.20.20.70">
    <property type="entry name" value="Aldolase class I"/>
    <property type="match status" value="1"/>
</dbReference>
<dbReference type="PANTHER" id="PTHR22893">
    <property type="entry name" value="NADH OXIDOREDUCTASE-RELATED"/>
    <property type="match status" value="1"/>
</dbReference>
<evidence type="ECO:0000256" key="1">
    <source>
        <dbReference type="ARBA" id="ARBA00001917"/>
    </source>
</evidence>
<evidence type="ECO:0000256" key="3">
    <source>
        <dbReference type="ARBA" id="ARBA00023002"/>
    </source>
</evidence>
<evidence type="ECO:0000313" key="5">
    <source>
        <dbReference type="EMBL" id="KAK3202406.1"/>
    </source>
</evidence>
<feature type="domain" description="NADH:flavin oxidoreductase/NADH oxidase N-terminal" evidence="4">
    <location>
        <begin position="10"/>
        <end position="377"/>
    </location>
</feature>
<evidence type="ECO:0000256" key="2">
    <source>
        <dbReference type="ARBA" id="ARBA00005979"/>
    </source>
</evidence>
<comment type="similarity">
    <text evidence="2">Belongs to the NADH:flavin oxidoreductase/NADH oxidase family.</text>
</comment>
<keyword evidence="6" id="KW-1185">Reference proteome</keyword>
<dbReference type="InterPro" id="IPR001155">
    <property type="entry name" value="OxRdtase_FMN_N"/>
</dbReference>
<reference evidence="5 6" key="1">
    <citation type="submission" date="2021-02" db="EMBL/GenBank/DDBJ databases">
        <title>Genome assembly of Pseudopithomyces chartarum.</title>
        <authorList>
            <person name="Jauregui R."/>
            <person name="Singh J."/>
            <person name="Voisey C."/>
        </authorList>
    </citation>
    <scope>NUCLEOTIDE SEQUENCE [LARGE SCALE GENOMIC DNA]</scope>
    <source>
        <strain evidence="5 6">AGR01</strain>
    </source>
</reference>
<sequence>MATTTRTSDKLFSPLKIANGKIELKHRVVLAPLTRNRCLPLHADDPEAGNYNRTWVPDSLVAEYYSQRTTDGGLLISEGIAPSLESNGMSGVPGLFHPSHLAGWKLVTSAVHAKGGYIYAQLWHAGRTTTSPFSGKPSVAPSSVPMTGDSGRIPPGHSGPVQYADYPPLELTKEHIKSTIEDYCNAARMAMEAGFDGVEVHGGNGYLPEQFLSSNINLRTDEYGGSPEKRCRFVLELMEQLAAAVGEENCAIRLSPFGLFNQARGEQRIQTWSFLCEQLKIKLPTMSYISLIEPRYEQLHSYAEKDSYLSSQGIDPATINLKFLRNIMRGTPCFSAGGWNDENCWGVVESGEYDALLFGRYFTSNPDLVERLKLGRTMAAYERDRFYGPFPERERGYTDYPRYSEGKRNIDVKIEQSIHVAEQEVAT</sequence>
<dbReference type="GO" id="GO:0016628">
    <property type="term" value="F:oxidoreductase activity, acting on the CH-CH group of donors, NAD or NADP as acceptor"/>
    <property type="evidence" value="ECO:0007669"/>
    <property type="project" value="UniProtKB-ARBA"/>
</dbReference>
<protein>
    <recommendedName>
        <fullName evidence="4">NADH:flavin oxidoreductase/NADH oxidase N-terminal domain-containing protein</fullName>
    </recommendedName>
</protein>
<dbReference type="Pfam" id="PF00724">
    <property type="entry name" value="Oxidored_FMN"/>
    <property type="match status" value="1"/>
</dbReference>
<dbReference type="GO" id="GO:0010181">
    <property type="term" value="F:FMN binding"/>
    <property type="evidence" value="ECO:0007669"/>
    <property type="project" value="InterPro"/>
</dbReference>
<dbReference type="GO" id="GO:0005829">
    <property type="term" value="C:cytosol"/>
    <property type="evidence" value="ECO:0007669"/>
    <property type="project" value="UniProtKB-ARBA"/>
</dbReference>
<dbReference type="InterPro" id="IPR045247">
    <property type="entry name" value="Oye-like"/>
</dbReference>
<organism evidence="5 6">
    <name type="scientific">Pseudopithomyces chartarum</name>
    <dbReference type="NCBI Taxonomy" id="1892770"/>
    <lineage>
        <taxon>Eukaryota</taxon>
        <taxon>Fungi</taxon>
        <taxon>Dikarya</taxon>
        <taxon>Ascomycota</taxon>
        <taxon>Pezizomycotina</taxon>
        <taxon>Dothideomycetes</taxon>
        <taxon>Pleosporomycetidae</taxon>
        <taxon>Pleosporales</taxon>
        <taxon>Massarineae</taxon>
        <taxon>Didymosphaeriaceae</taxon>
        <taxon>Pseudopithomyces</taxon>
    </lineage>
</organism>
<name>A0AAN6LSC8_9PLEO</name>
<comment type="cofactor">
    <cofactor evidence="1">
        <name>FMN</name>
        <dbReference type="ChEBI" id="CHEBI:58210"/>
    </cofactor>
</comment>
<evidence type="ECO:0000313" key="6">
    <source>
        <dbReference type="Proteomes" id="UP001280581"/>
    </source>
</evidence>
<dbReference type="PANTHER" id="PTHR22893:SF93">
    <property type="entry name" value="HYPOTHETICAL OXIDOREDUCTASE (EUROFUNG)"/>
    <property type="match status" value="1"/>
</dbReference>
<evidence type="ECO:0000259" key="4">
    <source>
        <dbReference type="Pfam" id="PF00724"/>
    </source>
</evidence>
<dbReference type="SUPFAM" id="SSF51395">
    <property type="entry name" value="FMN-linked oxidoreductases"/>
    <property type="match status" value="1"/>
</dbReference>
<dbReference type="EMBL" id="WVTA01000014">
    <property type="protein sequence ID" value="KAK3202406.1"/>
    <property type="molecule type" value="Genomic_DNA"/>
</dbReference>
<gene>
    <name evidence="5" type="ORF">GRF29_161g1091080</name>
</gene>
<dbReference type="InterPro" id="IPR013785">
    <property type="entry name" value="Aldolase_TIM"/>
</dbReference>
<comment type="caution">
    <text evidence="5">The sequence shown here is derived from an EMBL/GenBank/DDBJ whole genome shotgun (WGS) entry which is preliminary data.</text>
</comment>